<dbReference type="RefSeq" id="WP_105040179.1">
    <property type="nucleotide sequence ID" value="NZ_PPSL01000004.1"/>
</dbReference>
<proteinExistence type="predicted"/>
<keyword evidence="2" id="KW-0732">Signal</keyword>
<evidence type="ECO:0008006" key="5">
    <source>
        <dbReference type="Google" id="ProtNLM"/>
    </source>
</evidence>
<dbReference type="SMR" id="A0A2S7STB7"/>
<sequence>MKKSIIFAVLVLLCVGISSDVMAQKKKKKKPAKTEKTTPGASTTDATPPPPAPVADAGIPPEDTGVATSDAIVAEADSFDFTAIVLDTAKPTDGYLKLSTLRGAKPFPFPKEDKNSVKFYKRIWREITTTDSENRIFSIPNETLIQFIMDGIKAGKLVAYEDENFKKKLSYVKVMGRFRDSSIVTDIDTATGEMKGTHTVANDFNPDSVTKFELKEDIFFDKVRGRVVTEIIGIGPLKKNKTTTGVDIGDTHPFYLNFKQCRALFAAREVVDPQRDIYNISFDDIFIQRAFKSVITKESNPANMRIKDKYPDKERQIKESNRIEREIARYKRNLWKFS</sequence>
<comment type="caution">
    <text evidence="3">The sequence shown here is derived from an EMBL/GenBank/DDBJ whole genome shotgun (WGS) entry which is preliminary data.</text>
</comment>
<accession>A0A2S7STB7</accession>
<dbReference type="NCBIfam" id="TIGR03523">
    <property type="entry name" value="GldN"/>
    <property type="match status" value="1"/>
</dbReference>
<reference evidence="3 4" key="1">
    <citation type="submission" date="2018-01" db="EMBL/GenBank/DDBJ databases">
        <title>A novel member of the phylum Bacteroidetes isolated from glacier ice.</title>
        <authorList>
            <person name="Liu Q."/>
            <person name="Xin Y.-H."/>
        </authorList>
    </citation>
    <scope>NUCLEOTIDE SEQUENCE [LARGE SCALE GENOMIC DNA]</scope>
    <source>
        <strain evidence="3 4">RB1R16</strain>
    </source>
</reference>
<dbReference type="AlphaFoldDB" id="A0A2S7STB7"/>
<keyword evidence="4" id="KW-1185">Reference proteome</keyword>
<evidence type="ECO:0000256" key="1">
    <source>
        <dbReference type="SAM" id="MobiDB-lite"/>
    </source>
</evidence>
<dbReference type="Proteomes" id="UP000239872">
    <property type="component" value="Unassembled WGS sequence"/>
</dbReference>
<feature type="compositionally biased region" description="Low complexity" evidence="1">
    <location>
        <begin position="37"/>
        <end position="46"/>
    </location>
</feature>
<evidence type="ECO:0000313" key="4">
    <source>
        <dbReference type="Proteomes" id="UP000239872"/>
    </source>
</evidence>
<feature type="chain" id="PRO_5015442491" description="Gliding motility protein GldN" evidence="2">
    <location>
        <begin position="24"/>
        <end position="338"/>
    </location>
</feature>
<gene>
    <name evidence="3" type="ORF">CJD36_015870</name>
</gene>
<name>A0A2S7STB7_9BACT</name>
<organism evidence="3 4">
    <name type="scientific">Flavipsychrobacter stenotrophus</name>
    <dbReference type="NCBI Taxonomy" id="2077091"/>
    <lineage>
        <taxon>Bacteria</taxon>
        <taxon>Pseudomonadati</taxon>
        <taxon>Bacteroidota</taxon>
        <taxon>Chitinophagia</taxon>
        <taxon>Chitinophagales</taxon>
        <taxon>Chitinophagaceae</taxon>
        <taxon>Flavipsychrobacter</taxon>
    </lineage>
</organism>
<dbReference type="Pfam" id="PF19841">
    <property type="entry name" value="GldN"/>
    <property type="match status" value="1"/>
</dbReference>
<dbReference type="EMBL" id="PPSL01000004">
    <property type="protein sequence ID" value="PQJ10170.1"/>
    <property type="molecule type" value="Genomic_DNA"/>
</dbReference>
<evidence type="ECO:0000313" key="3">
    <source>
        <dbReference type="EMBL" id="PQJ10170.1"/>
    </source>
</evidence>
<feature type="signal peptide" evidence="2">
    <location>
        <begin position="1"/>
        <end position="23"/>
    </location>
</feature>
<protein>
    <recommendedName>
        <fullName evidence="5">Gliding motility protein GldN</fullName>
    </recommendedName>
</protein>
<dbReference type="InterPro" id="IPR019847">
    <property type="entry name" value="Gliding_motility_assoc_GldN"/>
</dbReference>
<dbReference type="OrthoDB" id="1141916at2"/>
<evidence type="ECO:0000256" key="2">
    <source>
        <dbReference type="SAM" id="SignalP"/>
    </source>
</evidence>
<feature type="region of interest" description="Disordered" evidence="1">
    <location>
        <begin position="25"/>
        <end position="61"/>
    </location>
</feature>